<dbReference type="EMBL" id="AP024485">
    <property type="protein sequence ID" value="BCS89997.1"/>
    <property type="molecule type" value="Genomic_DNA"/>
</dbReference>
<dbReference type="Gene3D" id="3.60.15.10">
    <property type="entry name" value="Ribonuclease Z/Hydroxyacylglutathione hydrolase-like"/>
    <property type="match status" value="1"/>
</dbReference>
<proteinExistence type="predicted"/>
<evidence type="ECO:0000313" key="3">
    <source>
        <dbReference type="Proteomes" id="UP001053296"/>
    </source>
</evidence>
<feature type="domain" description="Metallo-beta-lactamase" evidence="1">
    <location>
        <begin position="50"/>
        <end position="205"/>
    </location>
</feature>
<protein>
    <recommendedName>
        <fullName evidence="1">Metallo-beta-lactamase domain-containing protein</fullName>
    </recommendedName>
</protein>
<dbReference type="InterPro" id="IPR036866">
    <property type="entry name" value="RibonucZ/Hydroxyglut_hydro"/>
</dbReference>
<dbReference type="Pfam" id="PF12706">
    <property type="entry name" value="Lactamase_B_2"/>
    <property type="match status" value="1"/>
</dbReference>
<keyword evidence="3" id="KW-1185">Reference proteome</keyword>
<name>A0ABN6EUK1_9BACT</name>
<sequence length="241" mass="26921">MKVVLTYIHHNCFVMKTDTRTFLFDCPGDAHLPVNGADSIGRAVADTELTVFISHGHEDHLNEDLDSLTSPAKSVQYVLSEDIEDMRPEALPTKGEVLIVEPDETYAYDGMRIETLMSNDLGVAFLVTDGAFRFYFGGDLAKWIWKTASAREQAFTSAFFRQAMQRVSDFKPHVAFSNVDQRLENLAGGVEAYHEAGARVFVPMHTFGETDWLPRFAASLGASGDEVFLYANTGDRVEYVF</sequence>
<organism evidence="2 3">
    <name type="scientific">Pseudodesulfovibrio sediminis</name>
    <dbReference type="NCBI Taxonomy" id="2810563"/>
    <lineage>
        <taxon>Bacteria</taxon>
        <taxon>Pseudomonadati</taxon>
        <taxon>Thermodesulfobacteriota</taxon>
        <taxon>Desulfovibrionia</taxon>
        <taxon>Desulfovibrionales</taxon>
        <taxon>Desulfovibrionaceae</taxon>
    </lineage>
</organism>
<accession>A0ABN6EUK1</accession>
<evidence type="ECO:0000259" key="1">
    <source>
        <dbReference type="Pfam" id="PF12706"/>
    </source>
</evidence>
<dbReference type="RefSeq" id="WP_229591942.1">
    <property type="nucleotide sequence ID" value="NZ_AP024485.1"/>
</dbReference>
<reference evidence="2" key="1">
    <citation type="journal article" date="2022" name="Arch. Microbiol.">
        <title>Pseudodesulfovibrio sediminis sp. nov., a mesophilic and neutrophilic sulfate-reducing bacterium isolated from sediment of a brackish lake.</title>
        <authorList>
            <person name="Takahashi A."/>
            <person name="Kojima H."/>
            <person name="Watanabe M."/>
            <person name="Fukui M."/>
        </authorList>
    </citation>
    <scope>NUCLEOTIDE SEQUENCE</scope>
    <source>
        <strain evidence="2">SF6</strain>
    </source>
</reference>
<dbReference type="SUPFAM" id="SSF56281">
    <property type="entry name" value="Metallo-hydrolase/oxidoreductase"/>
    <property type="match status" value="1"/>
</dbReference>
<evidence type="ECO:0000313" key="2">
    <source>
        <dbReference type="EMBL" id="BCS89997.1"/>
    </source>
</evidence>
<gene>
    <name evidence="2" type="ORF">PSDVSF_32390</name>
</gene>
<dbReference type="Proteomes" id="UP001053296">
    <property type="component" value="Chromosome"/>
</dbReference>
<dbReference type="InterPro" id="IPR001279">
    <property type="entry name" value="Metallo-B-lactamas"/>
</dbReference>